<dbReference type="EMBL" id="CP022684">
    <property type="protein sequence ID" value="AUM13357.1"/>
    <property type="molecule type" value="Genomic_DNA"/>
</dbReference>
<accession>A0A2K9LMA4</accession>
<evidence type="ECO:0000313" key="1">
    <source>
        <dbReference type="EMBL" id="AUM13357.1"/>
    </source>
</evidence>
<proteinExistence type="predicted"/>
<keyword evidence="2" id="KW-1185">Reference proteome</keyword>
<name>A0A2K9LMA4_9GAMM</name>
<sequence length="142" mass="16219">MLTLKLRETMKGWLEMNDTHNKEPFEFSIDVTFMNRLRPWKPQPFVGVLTLPSRNLTTETHGYLTLKASGPRYELRFNIPGLGNVEAKGEKAYDLLNLKESLTMCPMTLYQNGTAIGYIEVAYEDSILAFALKSLRLTHYAA</sequence>
<reference evidence="2" key="1">
    <citation type="submission" date="2017-08" db="EMBL/GenBank/DDBJ databases">
        <title>Direct submision.</title>
        <authorList>
            <person name="Kim S.-J."/>
            <person name="Rhee S.-K."/>
        </authorList>
    </citation>
    <scope>NUCLEOTIDE SEQUENCE [LARGE SCALE GENOMIC DNA]</scope>
    <source>
        <strain evidence="2">GI5</strain>
    </source>
</reference>
<evidence type="ECO:0000313" key="2">
    <source>
        <dbReference type="Proteomes" id="UP000235116"/>
    </source>
</evidence>
<organism evidence="1 2">
    <name type="scientific">Ketobacter alkanivorans</name>
    <dbReference type="NCBI Taxonomy" id="1917421"/>
    <lineage>
        <taxon>Bacteria</taxon>
        <taxon>Pseudomonadati</taxon>
        <taxon>Pseudomonadota</taxon>
        <taxon>Gammaproteobacteria</taxon>
        <taxon>Pseudomonadales</taxon>
        <taxon>Ketobacteraceae</taxon>
        <taxon>Ketobacter</taxon>
    </lineage>
</organism>
<dbReference type="KEGG" id="kak:Kalk_13395"/>
<dbReference type="Proteomes" id="UP000235116">
    <property type="component" value="Chromosome"/>
</dbReference>
<dbReference type="OrthoDB" id="6077122at2"/>
<dbReference type="RefSeq" id="WP_101894735.1">
    <property type="nucleotide sequence ID" value="NZ_CP022684.1"/>
</dbReference>
<protein>
    <submittedName>
        <fullName evidence="1">Uncharacterized protein</fullName>
    </submittedName>
</protein>
<gene>
    <name evidence="1" type="ORF">Kalk_13395</name>
</gene>
<dbReference type="AlphaFoldDB" id="A0A2K9LMA4"/>